<accession>A0A371E3X1</accession>
<dbReference type="InterPro" id="IPR006747">
    <property type="entry name" value="DUF599"/>
</dbReference>
<feature type="transmembrane region" description="Helical" evidence="1">
    <location>
        <begin position="12"/>
        <end position="29"/>
    </location>
</feature>
<evidence type="ECO:0000313" key="2">
    <source>
        <dbReference type="EMBL" id="RDX60722.1"/>
    </source>
</evidence>
<evidence type="ECO:0000256" key="1">
    <source>
        <dbReference type="SAM" id="Phobius"/>
    </source>
</evidence>
<organism evidence="2 3">
    <name type="scientific">Mucuna pruriens</name>
    <name type="common">Velvet bean</name>
    <name type="synonym">Dolichos pruriens</name>
    <dbReference type="NCBI Taxonomy" id="157652"/>
    <lineage>
        <taxon>Eukaryota</taxon>
        <taxon>Viridiplantae</taxon>
        <taxon>Streptophyta</taxon>
        <taxon>Embryophyta</taxon>
        <taxon>Tracheophyta</taxon>
        <taxon>Spermatophyta</taxon>
        <taxon>Magnoliopsida</taxon>
        <taxon>eudicotyledons</taxon>
        <taxon>Gunneridae</taxon>
        <taxon>Pentapetalae</taxon>
        <taxon>rosids</taxon>
        <taxon>fabids</taxon>
        <taxon>Fabales</taxon>
        <taxon>Fabaceae</taxon>
        <taxon>Papilionoideae</taxon>
        <taxon>50 kb inversion clade</taxon>
        <taxon>NPAAA clade</taxon>
        <taxon>indigoferoid/millettioid clade</taxon>
        <taxon>Phaseoleae</taxon>
        <taxon>Mucuna</taxon>
    </lineage>
</organism>
<evidence type="ECO:0000313" key="3">
    <source>
        <dbReference type="Proteomes" id="UP000257109"/>
    </source>
</evidence>
<protein>
    <recommendedName>
        <fullName evidence="4">DUF599 domain-containing protein</fullName>
    </recommendedName>
</protein>
<keyword evidence="1" id="KW-0812">Transmembrane</keyword>
<feature type="transmembrane region" description="Helical" evidence="1">
    <location>
        <begin position="121"/>
        <end position="142"/>
    </location>
</feature>
<keyword evidence="1" id="KW-0472">Membrane</keyword>
<keyword evidence="3" id="KW-1185">Reference proteome</keyword>
<dbReference type="AlphaFoldDB" id="A0A371E3X1"/>
<gene>
    <name evidence="2" type="ORF">CR513_61112</name>
</gene>
<dbReference type="Proteomes" id="UP000257109">
    <property type="component" value="Unassembled WGS sequence"/>
</dbReference>
<dbReference type="Pfam" id="PF04654">
    <property type="entry name" value="DUF599"/>
    <property type="match status" value="1"/>
</dbReference>
<reference evidence="2" key="1">
    <citation type="submission" date="2018-05" db="EMBL/GenBank/DDBJ databases">
        <title>Draft genome of Mucuna pruriens seed.</title>
        <authorList>
            <person name="Nnadi N.E."/>
            <person name="Vos R."/>
            <person name="Hasami M.H."/>
            <person name="Devisetty U.K."/>
            <person name="Aguiy J.C."/>
        </authorList>
    </citation>
    <scope>NUCLEOTIDE SEQUENCE [LARGE SCALE GENOMIC DNA]</scope>
    <source>
        <strain evidence="2">JCA_2017</strain>
    </source>
</reference>
<feature type="non-terminal residue" evidence="2">
    <location>
        <position position="1"/>
    </location>
</feature>
<dbReference type="EMBL" id="QJKJ01016630">
    <property type="protein sequence ID" value="RDX60722.1"/>
    <property type="molecule type" value="Genomic_DNA"/>
</dbReference>
<comment type="caution">
    <text evidence="2">The sequence shown here is derived from an EMBL/GenBank/DDBJ whole genome shotgun (WGS) entry which is preliminary data.</text>
</comment>
<sequence length="231" mass="26219">MEWRNYYMDAMFMPFQLVIIIAYHVWLWHKTRTQPFTTTFGREADGRRLWVPTMMKNIEKMSIVVIQSLRNVLMGSSLMATTSVLICAGLGAVISSTYSVKKPINDTIFGARGEFMVGLKYAILLVTFSISFLCHTFSIGFLNQLNILICTPQDAKSLVTSEYLTQLLEKAMLLNTVGNRLFYSALSLLLWIFGPVLTFLSSMTMLIIFYNLDFLPGNTNSSPEDFIPNDV</sequence>
<feature type="transmembrane region" description="Helical" evidence="1">
    <location>
        <begin position="181"/>
        <end position="210"/>
    </location>
</feature>
<keyword evidence="1" id="KW-1133">Transmembrane helix</keyword>
<feature type="transmembrane region" description="Helical" evidence="1">
    <location>
        <begin position="78"/>
        <end position="100"/>
    </location>
</feature>
<evidence type="ECO:0008006" key="4">
    <source>
        <dbReference type="Google" id="ProtNLM"/>
    </source>
</evidence>
<dbReference type="PANTHER" id="PTHR31881:SF12">
    <property type="entry name" value="PLANT_F12B17-70 PROTEIN"/>
    <property type="match status" value="1"/>
</dbReference>
<proteinExistence type="predicted"/>
<dbReference type="PANTHER" id="PTHR31881">
    <property type="match status" value="1"/>
</dbReference>
<dbReference type="OrthoDB" id="1355995at2759"/>
<name>A0A371E3X1_MUCPR</name>